<sequence>MSSDDWSAFTHKTDILLISCQLTTLDKHKLKSKQALNFYWDLIQGCIIKATEKSAQKLEKLSKKAFISNCIPTQCSNIYDRTVKIAATLKFEFLPITV</sequence>
<accession>A0A9W4WQN8</accession>
<name>A0A9W4WQN8_9GLOM</name>
<gene>
    <name evidence="1" type="ORF">FWILDA_LOCUS8959</name>
</gene>
<proteinExistence type="predicted"/>
<evidence type="ECO:0000313" key="2">
    <source>
        <dbReference type="Proteomes" id="UP001153678"/>
    </source>
</evidence>
<organism evidence="1 2">
    <name type="scientific">Funneliformis geosporum</name>
    <dbReference type="NCBI Taxonomy" id="1117311"/>
    <lineage>
        <taxon>Eukaryota</taxon>
        <taxon>Fungi</taxon>
        <taxon>Fungi incertae sedis</taxon>
        <taxon>Mucoromycota</taxon>
        <taxon>Glomeromycotina</taxon>
        <taxon>Glomeromycetes</taxon>
        <taxon>Glomerales</taxon>
        <taxon>Glomeraceae</taxon>
        <taxon>Funneliformis</taxon>
    </lineage>
</organism>
<dbReference type="EMBL" id="CAMKVN010002012">
    <property type="protein sequence ID" value="CAI2179179.1"/>
    <property type="molecule type" value="Genomic_DNA"/>
</dbReference>
<reference evidence="1" key="1">
    <citation type="submission" date="2022-08" db="EMBL/GenBank/DDBJ databases">
        <authorList>
            <person name="Kallberg Y."/>
            <person name="Tangrot J."/>
            <person name="Rosling A."/>
        </authorList>
    </citation>
    <scope>NUCLEOTIDE SEQUENCE</scope>
    <source>
        <strain evidence="1">Wild A</strain>
    </source>
</reference>
<evidence type="ECO:0000313" key="1">
    <source>
        <dbReference type="EMBL" id="CAI2179179.1"/>
    </source>
</evidence>
<dbReference type="Proteomes" id="UP001153678">
    <property type="component" value="Unassembled WGS sequence"/>
</dbReference>
<keyword evidence="2" id="KW-1185">Reference proteome</keyword>
<dbReference type="AlphaFoldDB" id="A0A9W4WQN8"/>
<dbReference type="OrthoDB" id="2461643at2759"/>
<comment type="caution">
    <text evidence="1">The sequence shown here is derived from an EMBL/GenBank/DDBJ whole genome shotgun (WGS) entry which is preliminary data.</text>
</comment>
<protein>
    <submittedName>
        <fullName evidence="1">12384_t:CDS:1</fullName>
    </submittedName>
</protein>